<feature type="region of interest" description="Disordered" evidence="3">
    <location>
        <begin position="327"/>
        <end position="376"/>
    </location>
</feature>
<dbReference type="InterPro" id="IPR001478">
    <property type="entry name" value="PDZ"/>
</dbReference>
<feature type="chain" id="PRO_5046949274" evidence="4">
    <location>
        <begin position="26"/>
        <end position="376"/>
    </location>
</feature>
<dbReference type="InterPro" id="IPR036034">
    <property type="entry name" value="PDZ_sf"/>
</dbReference>
<feature type="signal peptide" evidence="4">
    <location>
        <begin position="1"/>
        <end position="25"/>
    </location>
</feature>
<dbReference type="EMBL" id="JBHRYA010000007">
    <property type="protein sequence ID" value="MFC3716851.1"/>
    <property type="molecule type" value="Genomic_DNA"/>
</dbReference>
<dbReference type="SMART" id="SM00228">
    <property type="entry name" value="PDZ"/>
    <property type="match status" value="2"/>
</dbReference>
<keyword evidence="4" id="KW-0732">Signal</keyword>
<reference evidence="7" key="1">
    <citation type="journal article" date="2019" name="Int. J. Syst. Evol. Microbiol.">
        <title>The Global Catalogue of Microorganisms (GCM) 10K type strain sequencing project: providing services to taxonomists for standard genome sequencing and annotation.</title>
        <authorList>
            <consortium name="The Broad Institute Genomics Platform"/>
            <consortium name="The Broad Institute Genome Sequencing Center for Infectious Disease"/>
            <person name="Wu L."/>
            <person name="Ma J."/>
        </authorList>
    </citation>
    <scope>NUCLEOTIDE SEQUENCE [LARGE SCALE GENOMIC DNA]</scope>
    <source>
        <strain evidence="7">KCTC 42441</strain>
    </source>
</reference>
<evidence type="ECO:0000256" key="1">
    <source>
        <dbReference type="ARBA" id="ARBA00010541"/>
    </source>
</evidence>
<keyword evidence="2" id="KW-0378">Hydrolase</keyword>
<dbReference type="RefSeq" id="WP_386744306.1">
    <property type="nucleotide sequence ID" value="NZ_JBHRYA010000007.1"/>
</dbReference>
<keyword evidence="2" id="KW-0645">Protease</keyword>
<evidence type="ECO:0000256" key="3">
    <source>
        <dbReference type="SAM" id="MobiDB-lite"/>
    </source>
</evidence>
<dbReference type="PROSITE" id="PS50106">
    <property type="entry name" value="PDZ"/>
    <property type="match status" value="1"/>
</dbReference>
<organism evidence="6 7">
    <name type="scientific">Luteimonas soli</name>
    <dbReference type="NCBI Taxonomy" id="1648966"/>
    <lineage>
        <taxon>Bacteria</taxon>
        <taxon>Pseudomonadati</taxon>
        <taxon>Pseudomonadota</taxon>
        <taxon>Gammaproteobacteria</taxon>
        <taxon>Lysobacterales</taxon>
        <taxon>Lysobacteraceae</taxon>
        <taxon>Luteimonas</taxon>
    </lineage>
</organism>
<dbReference type="PANTHER" id="PTHR22939">
    <property type="entry name" value="SERINE PROTEASE FAMILY S1C HTRA-RELATED"/>
    <property type="match status" value="1"/>
</dbReference>
<dbReference type="SUPFAM" id="SSF50156">
    <property type="entry name" value="PDZ domain-like"/>
    <property type="match status" value="2"/>
</dbReference>
<dbReference type="Proteomes" id="UP001595705">
    <property type="component" value="Unassembled WGS sequence"/>
</dbReference>
<keyword evidence="7" id="KW-1185">Reference proteome</keyword>
<name>A0ABV7XL19_9GAMM</name>
<keyword evidence="2" id="KW-0720">Serine protease</keyword>
<dbReference type="PANTHER" id="PTHR22939:SF129">
    <property type="entry name" value="SERINE PROTEASE HTRA2, MITOCHONDRIAL"/>
    <property type="match status" value="1"/>
</dbReference>
<feature type="domain" description="PDZ" evidence="5">
    <location>
        <begin position="77"/>
        <end position="123"/>
    </location>
</feature>
<protein>
    <submittedName>
        <fullName evidence="6">PDZ domain-containing protein</fullName>
    </submittedName>
</protein>
<dbReference type="Gene3D" id="2.30.42.10">
    <property type="match status" value="2"/>
</dbReference>
<comment type="caution">
    <text evidence="6">The sequence shown here is derived from an EMBL/GenBank/DDBJ whole genome shotgun (WGS) entry which is preliminary data.</text>
</comment>
<evidence type="ECO:0000256" key="2">
    <source>
        <dbReference type="ARBA" id="ARBA00022825"/>
    </source>
</evidence>
<dbReference type="Pfam" id="PF13180">
    <property type="entry name" value="PDZ_2"/>
    <property type="match status" value="2"/>
</dbReference>
<evidence type="ECO:0000259" key="5">
    <source>
        <dbReference type="PROSITE" id="PS50106"/>
    </source>
</evidence>
<sequence length="376" mass="39425">MNNTIRFLLATALAAGLAAAVPAHAQAQAVGKIAHHPDRNVSRAVENIRKERRQPTEERFLRRGILSPPSLQLRPVIGVVLSPDEVAGVRITAVTPGSSAEDAGLRTGDRIVMIDGRQLEGSSGTRRLRDAQRLLSDMESDAAVRIGYVRDGKPDSVEVTPRVDQGVYILRNDGSLARAEGSVRIARSDNGATQVSGDSIEFYRPGAAPPGVSREIARLSSGMECTDRACDTVVLMSAFRWNGLNLATIDKQLGRYFGTDRGVLVLSSGDLAGLQAGDVIQRIDGKAVASPREAMAAMGDKPGGTKVSIDYLRDRKAGNARVVVPELAPLPPLPPAPPAPPKPPKAPSPPAAPTAPQAMAPPPPPAAPAAPKAPAA</sequence>
<accession>A0ABV7XL19</accession>
<comment type="similarity">
    <text evidence="1">Belongs to the peptidase S1C family.</text>
</comment>
<proteinExistence type="inferred from homology"/>
<gene>
    <name evidence="6" type="ORF">ACFONC_11880</name>
</gene>
<evidence type="ECO:0000313" key="7">
    <source>
        <dbReference type="Proteomes" id="UP001595705"/>
    </source>
</evidence>
<feature type="compositionally biased region" description="Pro residues" evidence="3">
    <location>
        <begin position="328"/>
        <end position="368"/>
    </location>
</feature>
<evidence type="ECO:0000313" key="6">
    <source>
        <dbReference type="EMBL" id="MFC3716851.1"/>
    </source>
</evidence>
<evidence type="ECO:0000256" key="4">
    <source>
        <dbReference type="SAM" id="SignalP"/>
    </source>
</evidence>